<name>A0AAJ0ANZ7_9PEZI</name>
<keyword evidence="2" id="KW-1185">Reference proteome</keyword>
<comment type="caution">
    <text evidence="1">The sequence shown here is derived from an EMBL/GenBank/DDBJ whole genome shotgun (WGS) entry which is preliminary data.</text>
</comment>
<dbReference type="EMBL" id="JAHMHR010000016">
    <property type="protein sequence ID" value="KAK1676745.1"/>
    <property type="molecule type" value="Genomic_DNA"/>
</dbReference>
<evidence type="ECO:0000313" key="1">
    <source>
        <dbReference type="EMBL" id="KAK1676745.1"/>
    </source>
</evidence>
<sequence length="55" mass="6613">MMFRRSIRVDDITAPLSWSEKEMGWGWVDLISCLEWDWNIYPMARSVPPWYGGEF</sequence>
<evidence type="ECO:0000313" key="2">
    <source>
        <dbReference type="Proteomes" id="UP001224890"/>
    </source>
</evidence>
<accession>A0AAJ0ANZ7</accession>
<dbReference type="AlphaFoldDB" id="A0AAJ0ANZ7"/>
<dbReference type="GeneID" id="85459172"/>
<dbReference type="Proteomes" id="UP001224890">
    <property type="component" value="Unassembled WGS sequence"/>
</dbReference>
<dbReference type="RefSeq" id="XP_060430748.1">
    <property type="nucleotide sequence ID" value="XM_060574646.1"/>
</dbReference>
<gene>
    <name evidence="1" type="ORF">BDP55DRAFT_660634</name>
</gene>
<reference evidence="1" key="1">
    <citation type="submission" date="2021-06" db="EMBL/GenBank/DDBJ databases">
        <title>Comparative genomics, transcriptomics and evolutionary studies reveal genomic signatures of adaptation to plant cell wall in hemibiotrophic fungi.</title>
        <authorList>
            <consortium name="DOE Joint Genome Institute"/>
            <person name="Baroncelli R."/>
            <person name="Diaz J.F."/>
            <person name="Benocci T."/>
            <person name="Peng M."/>
            <person name="Battaglia E."/>
            <person name="Haridas S."/>
            <person name="Andreopoulos W."/>
            <person name="Labutti K."/>
            <person name="Pangilinan J."/>
            <person name="Floch G.L."/>
            <person name="Makela M.R."/>
            <person name="Henrissat B."/>
            <person name="Grigoriev I.V."/>
            <person name="Crouch J.A."/>
            <person name="De Vries R.P."/>
            <person name="Sukno S.A."/>
            <person name="Thon M.R."/>
        </authorList>
    </citation>
    <scope>NUCLEOTIDE SEQUENCE</scope>
    <source>
        <strain evidence="1">CBS 193.32</strain>
    </source>
</reference>
<proteinExistence type="predicted"/>
<protein>
    <submittedName>
        <fullName evidence="1">Uncharacterized protein</fullName>
    </submittedName>
</protein>
<organism evidence="1 2">
    <name type="scientific">Colletotrichum godetiae</name>
    <dbReference type="NCBI Taxonomy" id="1209918"/>
    <lineage>
        <taxon>Eukaryota</taxon>
        <taxon>Fungi</taxon>
        <taxon>Dikarya</taxon>
        <taxon>Ascomycota</taxon>
        <taxon>Pezizomycotina</taxon>
        <taxon>Sordariomycetes</taxon>
        <taxon>Hypocreomycetidae</taxon>
        <taxon>Glomerellales</taxon>
        <taxon>Glomerellaceae</taxon>
        <taxon>Colletotrichum</taxon>
        <taxon>Colletotrichum acutatum species complex</taxon>
    </lineage>
</organism>